<dbReference type="GeneTree" id="ENSGT01030000235698"/>
<organism evidence="2 3">
    <name type="scientific">Marmota marmota marmota</name>
    <name type="common">Alpine marmot</name>
    <dbReference type="NCBI Taxonomy" id="9994"/>
    <lineage>
        <taxon>Eukaryota</taxon>
        <taxon>Metazoa</taxon>
        <taxon>Chordata</taxon>
        <taxon>Craniata</taxon>
        <taxon>Vertebrata</taxon>
        <taxon>Euteleostomi</taxon>
        <taxon>Mammalia</taxon>
        <taxon>Eutheria</taxon>
        <taxon>Euarchontoglires</taxon>
        <taxon>Glires</taxon>
        <taxon>Rodentia</taxon>
        <taxon>Sciuromorpha</taxon>
        <taxon>Sciuridae</taxon>
        <taxon>Xerinae</taxon>
        <taxon>Marmotini</taxon>
        <taxon>Marmota</taxon>
    </lineage>
</organism>
<dbReference type="Ensembl" id="ENSMMMT00000012482.1">
    <property type="protein sequence ID" value="ENSMMMP00000010936.1"/>
    <property type="gene ID" value="ENSMMMG00000009757.1"/>
</dbReference>
<accession>A0A8C5Z9H7</accession>
<reference evidence="2" key="2">
    <citation type="submission" date="2025-09" db="UniProtKB">
        <authorList>
            <consortium name="Ensembl"/>
        </authorList>
    </citation>
    <scope>IDENTIFICATION</scope>
</reference>
<evidence type="ECO:0000313" key="3">
    <source>
        <dbReference type="Proteomes" id="UP000694407"/>
    </source>
</evidence>
<reference evidence="2" key="1">
    <citation type="submission" date="2025-08" db="UniProtKB">
        <authorList>
            <consortium name="Ensembl"/>
        </authorList>
    </citation>
    <scope>IDENTIFICATION</scope>
</reference>
<dbReference type="AlphaFoldDB" id="A0A8C5Z9H7"/>
<evidence type="ECO:0000313" key="2">
    <source>
        <dbReference type="Ensembl" id="ENSMMMP00000010936.1"/>
    </source>
</evidence>
<feature type="region of interest" description="Disordered" evidence="1">
    <location>
        <begin position="39"/>
        <end position="88"/>
    </location>
</feature>
<keyword evidence="3" id="KW-1185">Reference proteome</keyword>
<protein>
    <submittedName>
        <fullName evidence="2">Uncharacterized protein</fullName>
    </submittedName>
</protein>
<evidence type="ECO:0000256" key="1">
    <source>
        <dbReference type="SAM" id="MobiDB-lite"/>
    </source>
</evidence>
<proteinExistence type="predicted"/>
<sequence>MAGYQRKRVFQDEVHQNQFLREQYLRELRTQKLCTDYHVNPLRKGEDPGGNRRGARGHAGSRERPALVCSPGRVDSRAAGPPEIYQVP</sequence>
<name>A0A8C5Z9H7_MARMA</name>
<dbReference type="Proteomes" id="UP000694407">
    <property type="component" value="Unplaced"/>
</dbReference>